<dbReference type="eggNOG" id="ENOG5033IBK">
    <property type="taxonomic scope" value="Bacteria"/>
</dbReference>
<feature type="domain" description="Putative auto-transporter adhesin head GIN" evidence="1">
    <location>
        <begin position="35"/>
        <end position="192"/>
    </location>
</feature>
<protein>
    <recommendedName>
        <fullName evidence="1">Putative auto-transporter adhesin head GIN domain-containing protein</fullName>
    </recommendedName>
</protein>
<accession>F3L486</accession>
<proteinExistence type="predicted"/>
<keyword evidence="3" id="KW-1185">Reference proteome</keyword>
<dbReference type="Proteomes" id="UP000005615">
    <property type="component" value="Unassembled WGS sequence"/>
</dbReference>
<dbReference type="RefSeq" id="WP_009576625.1">
    <property type="nucleotide sequence ID" value="NZ_AEIG01000077.1"/>
</dbReference>
<dbReference type="PANTHER" id="PTHR39200">
    <property type="entry name" value="HYPOTHETICAL EXPORTED PROTEIN"/>
    <property type="match status" value="1"/>
</dbReference>
<dbReference type="AlphaFoldDB" id="F3L486"/>
<reference evidence="2 3" key="1">
    <citation type="journal article" date="2011" name="J. Bacteriol.">
        <title>Genome sequence of strain IMCC3088, a proteorhodopsin-containing marine bacterium belonging to the OM60/NOR5 clade.</title>
        <authorList>
            <person name="Jang Y."/>
            <person name="Oh H.M."/>
            <person name="Kang I."/>
            <person name="Lee K."/>
            <person name="Yang S.J."/>
            <person name="Cho J.C."/>
        </authorList>
    </citation>
    <scope>NUCLEOTIDE SEQUENCE [LARGE SCALE GENOMIC DNA]</scope>
    <source>
        <strain evidence="2 3">IMCC3088</strain>
    </source>
</reference>
<dbReference type="PANTHER" id="PTHR39200:SF1">
    <property type="entry name" value="AUTO-TRANSPORTER ADHESIN HEAD GIN DOMAIN-CONTAINING PROTEIN-RELATED"/>
    <property type="match status" value="1"/>
</dbReference>
<name>F3L486_9GAMM</name>
<dbReference type="Gene3D" id="2.160.20.120">
    <property type="match status" value="2"/>
</dbReference>
<evidence type="ECO:0000259" key="1">
    <source>
        <dbReference type="Pfam" id="PF10988"/>
    </source>
</evidence>
<dbReference type="InterPro" id="IPR021255">
    <property type="entry name" value="DUF2807"/>
</dbReference>
<dbReference type="STRING" id="2518989.IMCC3088_2455"/>
<feature type="domain" description="Putative auto-transporter adhesin head GIN" evidence="1">
    <location>
        <begin position="199"/>
        <end position="252"/>
    </location>
</feature>
<dbReference type="EMBL" id="AEIG01000077">
    <property type="protein sequence ID" value="EGG28858.1"/>
    <property type="molecule type" value="Genomic_DNA"/>
</dbReference>
<dbReference type="Pfam" id="PF10988">
    <property type="entry name" value="DUF2807"/>
    <property type="match status" value="2"/>
</dbReference>
<evidence type="ECO:0000313" key="3">
    <source>
        <dbReference type="Proteomes" id="UP000005615"/>
    </source>
</evidence>
<gene>
    <name evidence="2" type="ORF">IMCC3088_2455</name>
</gene>
<comment type="caution">
    <text evidence="2">The sequence shown here is derived from an EMBL/GenBank/DDBJ whole genome shotgun (WGS) entry which is preliminary data.</text>
</comment>
<sequence length="272" mass="28365">MRVIQVILLCSTTLLGATGSHATEVVTHTYQIQGFNRVVLSGHHELELSLGDFSVQVQGMQDGDTLISQDDNTLFMGKSQQGLYYDEPVKFRVSLPELERVTLRGSGRVFVRPVTTNQALNFELQGSGSVYLHDGEFTDLTFVLGGSGDVDASGIAVERLVVNIAGSGAVQIGTLRAASTLVSIGGSGDFGVIDDCVVVDDVTVNIAGSGDFNGETCAVDAASANIIGSGDVRIGSAGRVNANIIGSGNVYYRAADTTSASILGSGELKKID</sequence>
<organism evidence="2 3">
    <name type="scientific">Aequoribacter fuscus</name>
    <dbReference type="NCBI Taxonomy" id="2518989"/>
    <lineage>
        <taxon>Bacteria</taxon>
        <taxon>Pseudomonadati</taxon>
        <taxon>Pseudomonadota</taxon>
        <taxon>Gammaproteobacteria</taxon>
        <taxon>Cellvibrionales</taxon>
        <taxon>Halieaceae</taxon>
        <taxon>Aequoribacter</taxon>
    </lineage>
</organism>
<evidence type="ECO:0000313" key="2">
    <source>
        <dbReference type="EMBL" id="EGG28858.1"/>
    </source>
</evidence>